<proteinExistence type="predicted"/>
<dbReference type="EMBL" id="CP071091">
    <property type="protein sequence ID" value="QSQ14013.1"/>
    <property type="molecule type" value="Genomic_DNA"/>
</dbReference>
<name>A0ABX7N5V8_9BACT</name>
<organism evidence="2 3">
    <name type="scientific">Myxococcus landrumensis</name>
    <dbReference type="NCBI Taxonomy" id="2813577"/>
    <lineage>
        <taxon>Bacteria</taxon>
        <taxon>Pseudomonadati</taxon>
        <taxon>Myxococcota</taxon>
        <taxon>Myxococcia</taxon>
        <taxon>Myxococcales</taxon>
        <taxon>Cystobacterineae</taxon>
        <taxon>Myxococcaceae</taxon>
        <taxon>Myxococcus</taxon>
    </lineage>
</organism>
<evidence type="ECO:0000313" key="2">
    <source>
        <dbReference type="EMBL" id="QSQ14013.1"/>
    </source>
</evidence>
<dbReference type="RefSeq" id="WP_206715807.1">
    <property type="nucleotide sequence ID" value="NZ_CP071091.1"/>
</dbReference>
<keyword evidence="3" id="KW-1185">Reference proteome</keyword>
<accession>A0ABX7N5V8</accession>
<gene>
    <name evidence="2" type="ORF">JY572_37820</name>
</gene>
<evidence type="ECO:0000313" key="3">
    <source>
        <dbReference type="Proteomes" id="UP000663090"/>
    </source>
</evidence>
<sequence length="103" mass="11246">MAAHPLAARRSKLDEFVKPEPGDEIVQRPVRLPARLWEKIDALAAEAAKEGKVSPHTRRPVSGNDITRSFIETGLRLRELSDGEVRTASTPAAKKPSKKGGKP</sequence>
<reference evidence="2 3" key="1">
    <citation type="submission" date="2021-02" db="EMBL/GenBank/DDBJ databases">
        <title>De Novo genome assembly of isolated myxobacteria.</title>
        <authorList>
            <person name="Stevens D.C."/>
        </authorList>
    </citation>
    <scope>NUCLEOTIDE SEQUENCE [LARGE SCALE GENOMIC DNA]</scope>
    <source>
        <strain evidence="2 3">SCHIC003</strain>
    </source>
</reference>
<dbReference type="Proteomes" id="UP000663090">
    <property type="component" value="Chromosome"/>
</dbReference>
<protein>
    <recommendedName>
        <fullName evidence="4">Transcriptional regulator</fullName>
    </recommendedName>
</protein>
<evidence type="ECO:0000256" key="1">
    <source>
        <dbReference type="SAM" id="MobiDB-lite"/>
    </source>
</evidence>
<evidence type="ECO:0008006" key="4">
    <source>
        <dbReference type="Google" id="ProtNLM"/>
    </source>
</evidence>
<feature type="region of interest" description="Disordered" evidence="1">
    <location>
        <begin position="80"/>
        <end position="103"/>
    </location>
</feature>
<feature type="region of interest" description="Disordered" evidence="1">
    <location>
        <begin position="47"/>
        <end position="68"/>
    </location>
</feature>